<name>A0A1Q9D511_SYMMI</name>
<evidence type="ECO:0000256" key="1">
    <source>
        <dbReference type="SAM" id="MobiDB-lite"/>
    </source>
</evidence>
<dbReference type="AlphaFoldDB" id="A0A1Q9D511"/>
<evidence type="ECO:0000313" key="2">
    <source>
        <dbReference type="EMBL" id="OLP90280.1"/>
    </source>
</evidence>
<proteinExistence type="predicted"/>
<feature type="region of interest" description="Disordered" evidence="1">
    <location>
        <begin position="167"/>
        <end position="200"/>
    </location>
</feature>
<accession>A0A1Q9D511</accession>
<evidence type="ECO:0000313" key="3">
    <source>
        <dbReference type="Proteomes" id="UP000186817"/>
    </source>
</evidence>
<dbReference type="Proteomes" id="UP000186817">
    <property type="component" value="Unassembled WGS sequence"/>
</dbReference>
<feature type="compositionally biased region" description="Basic residues" evidence="1">
    <location>
        <begin position="167"/>
        <end position="179"/>
    </location>
</feature>
<comment type="caution">
    <text evidence="2">The sequence shown here is derived from an EMBL/GenBank/DDBJ whole genome shotgun (WGS) entry which is preliminary data.</text>
</comment>
<dbReference type="EMBL" id="LSRX01000719">
    <property type="protein sequence ID" value="OLP90280.1"/>
    <property type="molecule type" value="Genomic_DNA"/>
</dbReference>
<sequence>MTRPSTAPVGRAYGQGPAPDMTKGIASGLRKNGGSAPPLAFVLRRRPERWVLSAVLAAIFTTIREMFFMYNAQTWSVESEWSCHGATQILKVPPCQSFLLLGINMVIFPSPIAPATSLLLSQNHGALHAASGLWAGPCTEADHGLLTSKPIFNSVIVVNAHIRAWSRRPPGPRRGRAAGRRGSEAGERIPVGTDAKTEQEGRQWNVQAQWVEDFSLLAFRGRERKAAATRSTPCLAGEALLMTGPTKGKNRLKVPLVRGAWGFGLRLLASKLRQRPSRKLLLSNSLERRCWGLAFAHTCMTRGLQEMQSFPLQEVIPSATFAETSDRCRQPAAR</sequence>
<gene>
    <name evidence="2" type="ORF">AK812_SmicGene28151</name>
</gene>
<dbReference type="OrthoDB" id="10276955at2759"/>
<organism evidence="2 3">
    <name type="scientific">Symbiodinium microadriaticum</name>
    <name type="common">Dinoflagellate</name>
    <name type="synonym">Zooxanthella microadriatica</name>
    <dbReference type="NCBI Taxonomy" id="2951"/>
    <lineage>
        <taxon>Eukaryota</taxon>
        <taxon>Sar</taxon>
        <taxon>Alveolata</taxon>
        <taxon>Dinophyceae</taxon>
        <taxon>Suessiales</taxon>
        <taxon>Symbiodiniaceae</taxon>
        <taxon>Symbiodinium</taxon>
    </lineage>
</organism>
<protein>
    <submittedName>
        <fullName evidence="2">Uncharacterized protein</fullName>
    </submittedName>
</protein>
<keyword evidence="3" id="KW-1185">Reference proteome</keyword>
<reference evidence="2 3" key="1">
    <citation type="submission" date="2016-02" db="EMBL/GenBank/DDBJ databases">
        <title>Genome analysis of coral dinoflagellate symbionts highlights evolutionary adaptations to a symbiotic lifestyle.</title>
        <authorList>
            <person name="Aranda M."/>
            <person name="Li Y."/>
            <person name="Liew Y.J."/>
            <person name="Baumgarten S."/>
            <person name="Simakov O."/>
            <person name="Wilson M."/>
            <person name="Piel J."/>
            <person name="Ashoor H."/>
            <person name="Bougouffa S."/>
            <person name="Bajic V.B."/>
            <person name="Ryu T."/>
            <person name="Ravasi T."/>
            <person name="Bayer T."/>
            <person name="Micklem G."/>
            <person name="Kim H."/>
            <person name="Bhak J."/>
            <person name="Lajeunesse T.C."/>
            <person name="Voolstra C.R."/>
        </authorList>
    </citation>
    <scope>NUCLEOTIDE SEQUENCE [LARGE SCALE GENOMIC DNA]</scope>
    <source>
        <strain evidence="2 3">CCMP2467</strain>
    </source>
</reference>